<gene>
    <name evidence="2" type="ORF">LCGC14_1993780</name>
</gene>
<dbReference type="PANTHER" id="PTHR36220">
    <property type="entry name" value="UNNAMED PRODUCT"/>
    <property type="match status" value="1"/>
</dbReference>
<accession>A0A0F9HIN6</accession>
<dbReference type="SUPFAM" id="SSF50965">
    <property type="entry name" value="Galactose oxidase, central domain"/>
    <property type="match status" value="1"/>
</dbReference>
<keyword evidence="1" id="KW-0732">Signal</keyword>
<protein>
    <recommendedName>
        <fullName evidence="3">PKD domain-containing protein</fullName>
    </recommendedName>
</protein>
<dbReference type="InterPro" id="IPR013517">
    <property type="entry name" value="FG-GAP"/>
</dbReference>
<comment type="caution">
    <text evidence="2">The sequence shown here is derived from an EMBL/GenBank/DDBJ whole genome shotgun (WGS) entry which is preliminary data.</text>
</comment>
<evidence type="ECO:0000313" key="2">
    <source>
        <dbReference type="EMBL" id="KKL81535.1"/>
    </source>
</evidence>
<dbReference type="Pfam" id="PF14312">
    <property type="entry name" value="FG-GAP_2"/>
    <property type="match status" value="5"/>
</dbReference>
<sequence>MRSVDFQSFVVAAVLVLAAGPEALADYPQRHKLTASDAAVADLFGMRSALSGSRAIVGAHLNDDAGDASGSAYVFDVRTGRELAKLTASDAEAHDLFGRAVGISGDDAVVGAPGDYQADGGSGSAYVFASNGDGWDEVVKLTATDPLQVESFGYAVSISGDRLVAGAPGGYGVRNNTGTAYVFERAGATWTQAAKLIAPDGGYGDSFGYAAAISGDTIIVGARYHAGGGSAYFFERDPTGWAQVAQFSRGGSRGNDYGVTVAISGNYAIVGKPGYRDNGSVYIYERLPGGWTE</sequence>
<evidence type="ECO:0008006" key="3">
    <source>
        <dbReference type="Google" id="ProtNLM"/>
    </source>
</evidence>
<dbReference type="InterPro" id="IPR011043">
    <property type="entry name" value="Gal_Oxase/kelch_b-propeller"/>
</dbReference>
<dbReference type="EMBL" id="LAZR01022532">
    <property type="protein sequence ID" value="KKL81535.1"/>
    <property type="molecule type" value="Genomic_DNA"/>
</dbReference>
<dbReference type="Gene3D" id="2.130.10.130">
    <property type="entry name" value="Integrin alpha, N-terminal"/>
    <property type="match status" value="2"/>
</dbReference>
<reference evidence="2" key="1">
    <citation type="journal article" date="2015" name="Nature">
        <title>Complex archaea that bridge the gap between prokaryotes and eukaryotes.</title>
        <authorList>
            <person name="Spang A."/>
            <person name="Saw J.H."/>
            <person name="Jorgensen S.L."/>
            <person name="Zaremba-Niedzwiedzka K."/>
            <person name="Martijn J."/>
            <person name="Lind A.E."/>
            <person name="van Eijk R."/>
            <person name="Schleper C."/>
            <person name="Guy L."/>
            <person name="Ettema T.J."/>
        </authorList>
    </citation>
    <scope>NUCLEOTIDE SEQUENCE</scope>
</reference>
<dbReference type="AlphaFoldDB" id="A0A0F9HIN6"/>
<evidence type="ECO:0000256" key="1">
    <source>
        <dbReference type="ARBA" id="ARBA00022729"/>
    </source>
</evidence>
<name>A0A0F9HIN6_9ZZZZ</name>
<organism evidence="2">
    <name type="scientific">marine sediment metagenome</name>
    <dbReference type="NCBI Taxonomy" id="412755"/>
    <lineage>
        <taxon>unclassified sequences</taxon>
        <taxon>metagenomes</taxon>
        <taxon>ecological metagenomes</taxon>
    </lineage>
</organism>
<dbReference type="InterPro" id="IPR028994">
    <property type="entry name" value="Integrin_alpha_N"/>
</dbReference>
<proteinExistence type="predicted"/>
<dbReference type="PANTHER" id="PTHR36220:SF1">
    <property type="entry name" value="GAMMA TUBULIN COMPLEX COMPONENT C-TERMINAL DOMAIN-CONTAINING PROTEIN"/>
    <property type="match status" value="1"/>
</dbReference>
<feature type="non-terminal residue" evidence="2">
    <location>
        <position position="293"/>
    </location>
</feature>